<evidence type="ECO:0000256" key="1">
    <source>
        <dbReference type="ARBA" id="ARBA00022723"/>
    </source>
</evidence>
<dbReference type="PANTHER" id="PTHR43888">
    <property type="entry name" value="DNAJ-LIKE-2, ISOFORM A-RELATED"/>
    <property type="match status" value="1"/>
</dbReference>
<dbReference type="Pfam" id="PF01556">
    <property type="entry name" value="DnaJ_C"/>
    <property type="match status" value="1"/>
</dbReference>
<gene>
    <name evidence="9" type="ORF">PSAL00342_LOCUS4615</name>
</gene>
<dbReference type="InterPro" id="IPR002939">
    <property type="entry name" value="DnaJ_C"/>
</dbReference>
<evidence type="ECO:0000256" key="3">
    <source>
        <dbReference type="ARBA" id="ARBA00022771"/>
    </source>
</evidence>
<sequence>MFGMRPPKRSNNTKFYELLGLDKNASSDEIKKAYRKQAIKHHPDKGGDPEKFKEIGQAYDVLSDPEKKQVYDEYGEDALKEGMGPGAGAGADPFNIFESFFGGSPFGGAGGRSRRGPKRGEDVAHPLKVSLEDLYKGITKKLSLSKNVLCPQCKGKGSKSGRSIGCGTCGGSGVKVSMRQIGPGMIQQMQSVCPTCKGSGEAVDPSDRCDKCRGNKVVQEKKILEVTVDKGMEHGQKIVFSGEADQAPDTEPGDIVFVVQQKDHPEFKRKASDLFLVKKISLTEALIGFKSVVKQLDGRELLLETKEGEITRPGSFKMVKEEGMPVRNHPFQKGNLYIQFEVMFPEDGQIPTSAYQPLENILGSRPQVEVNMGECDEVTMSNVDIEAELKRRNSHHEQQSRSQYDSDEEEGGPRVQCAQQ</sequence>
<dbReference type="Gene3D" id="2.60.260.20">
    <property type="entry name" value="Urease metallochaperone UreE, N-terminal domain"/>
    <property type="match status" value="2"/>
</dbReference>
<dbReference type="FunFam" id="2.10.230.10:FF:000001">
    <property type="entry name" value="DnaJ subfamily A member 2"/>
    <property type="match status" value="1"/>
</dbReference>
<keyword evidence="4 5" id="KW-0862">Zinc</keyword>
<proteinExistence type="inferred from homology"/>
<dbReference type="SUPFAM" id="SSF57938">
    <property type="entry name" value="DnaJ/Hsp40 cysteine-rich domain"/>
    <property type="match status" value="1"/>
</dbReference>
<organism evidence="9">
    <name type="scientific">Picocystis salinarum</name>
    <dbReference type="NCBI Taxonomy" id="88271"/>
    <lineage>
        <taxon>Eukaryota</taxon>
        <taxon>Viridiplantae</taxon>
        <taxon>Chlorophyta</taxon>
        <taxon>Picocystophyceae</taxon>
        <taxon>Picocystales</taxon>
        <taxon>Picocystaceae</taxon>
        <taxon>Picocystis</taxon>
    </lineage>
</organism>
<dbReference type="FunFam" id="2.60.260.20:FF:000068">
    <property type="entry name" value="Chaperone protein dnaJ 3"/>
    <property type="match status" value="1"/>
</dbReference>
<dbReference type="Pfam" id="PF00226">
    <property type="entry name" value="DnaJ"/>
    <property type="match status" value="1"/>
</dbReference>
<keyword evidence="3 5" id="KW-0863">Zinc-finger</keyword>
<dbReference type="GO" id="GO:0005524">
    <property type="term" value="F:ATP binding"/>
    <property type="evidence" value="ECO:0007669"/>
    <property type="project" value="InterPro"/>
</dbReference>
<keyword evidence="2" id="KW-0677">Repeat</keyword>
<evidence type="ECO:0000256" key="2">
    <source>
        <dbReference type="ARBA" id="ARBA00022737"/>
    </source>
</evidence>
<feature type="region of interest" description="Disordered" evidence="6">
    <location>
        <begin position="390"/>
        <end position="420"/>
    </location>
</feature>
<dbReference type="InterPro" id="IPR036410">
    <property type="entry name" value="HSP_DnaJ_Cys-rich_dom_sf"/>
</dbReference>
<dbReference type="PRINTS" id="PR00625">
    <property type="entry name" value="JDOMAIN"/>
</dbReference>
<dbReference type="CDD" id="cd06257">
    <property type="entry name" value="DnaJ"/>
    <property type="match status" value="1"/>
</dbReference>
<dbReference type="PROSITE" id="PS51188">
    <property type="entry name" value="ZF_CR"/>
    <property type="match status" value="1"/>
</dbReference>
<evidence type="ECO:0000256" key="4">
    <source>
        <dbReference type="ARBA" id="ARBA00022833"/>
    </source>
</evidence>
<evidence type="ECO:0000313" key="9">
    <source>
        <dbReference type="EMBL" id="CAE0610780.1"/>
    </source>
</evidence>
<dbReference type="GO" id="GO:0008270">
    <property type="term" value="F:zinc ion binding"/>
    <property type="evidence" value="ECO:0007669"/>
    <property type="project" value="UniProtKB-KW"/>
</dbReference>
<evidence type="ECO:0000256" key="5">
    <source>
        <dbReference type="PROSITE-ProRule" id="PRU00546"/>
    </source>
</evidence>
<feature type="domain" description="J" evidence="7">
    <location>
        <begin position="14"/>
        <end position="75"/>
    </location>
</feature>
<dbReference type="GO" id="GO:0030544">
    <property type="term" value="F:Hsp70 protein binding"/>
    <property type="evidence" value="ECO:0007669"/>
    <property type="project" value="InterPro"/>
</dbReference>
<evidence type="ECO:0000256" key="6">
    <source>
        <dbReference type="SAM" id="MobiDB-lite"/>
    </source>
</evidence>
<feature type="domain" description="CR-type" evidence="8">
    <location>
        <begin position="137"/>
        <end position="221"/>
    </location>
</feature>
<dbReference type="Gene3D" id="2.10.230.10">
    <property type="entry name" value="Heat shock protein DnaJ, cysteine-rich domain"/>
    <property type="match status" value="1"/>
</dbReference>
<dbReference type="Pfam" id="PF00684">
    <property type="entry name" value="DnaJ_CXXCXGXG"/>
    <property type="match status" value="1"/>
</dbReference>
<dbReference type="InterPro" id="IPR036869">
    <property type="entry name" value="J_dom_sf"/>
</dbReference>
<dbReference type="GO" id="GO:0006457">
    <property type="term" value="P:protein folding"/>
    <property type="evidence" value="ECO:0007669"/>
    <property type="project" value="InterPro"/>
</dbReference>
<dbReference type="FunFam" id="1.10.287.110:FF:000041">
    <property type="entry name" value="Chaperone protein DNAj, putative"/>
    <property type="match status" value="1"/>
</dbReference>
<dbReference type="PROSITE" id="PS50076">
    <property type="entry name" value="DNAJ_2"/>
    <property type="match status" value="1"/>
</dbReference>
<dbReference type="InterPro" id="IPR001623">
    <property type="entry name" value="DnaJ_domain"/>
</dbReference>
<feature type="zinc finger region" description="CR-type" evidence="5">
    <location>
        <begin position="137"/>
        <end position="221"/>
    </location>
</feature>
<dbReference type="Gene3D" id="1.10.287.110">
    <property type="entry name" value="DnaJ domain"/>
    <property type="match status" value="1"/>
</dbReference>
<reference evidence="9" key="1">
    <citation type="submission" date="2021-01" db="EMBL/GenBank/DDBJ databases">
        <authorList>
            <person name="Corre E."/>
            <person name="Pelletier E."/>
            <person name="Niang G."/>
            <person name="Scheremetjew M."/>
            <person name="Finn R."/>
            <person name="Kale V."/>
            <person name="Holt S."/>
            <person name="Cochrane G."/>
            <person name="Meng A."/>
            <person name="Brown T."/>
            <person name="Cohen L."/>
        </authorList>
    </citation>
    <scope>NUCLEOTIDE SEQUENCE</scope>
    <source>
        <strain evidence="9">CCMP1897</strain>
    </source>
</reference>
<dbReference type="SMART" id="SM00271">
    <property type="entry name" value="DnaJ"/>
    <property type="match status" value="1"/>
</dbReference>
<protein>
    <recommendedName>
        <fullName evidence="10">DnaJ-like protein</fullName>
    </recommendedName>
</protein>
<feature type="compositionally biased region" description="Basic and acidic residues" evidence="6">
    <location>
        <begin position="390"/>
        <end position="399"/>
    </location>
</feature>
<dbReference type="SUPFAM" id="SSF46565">
    <property type="entry name" value="Chaperone J-domain"/>
    <property type="match status" value="1"/>
</dbReference>
<dbReference type="SUPFAM" id="SSF49493">
    <property type="entry name" value="HSP40/DnaJ peptide-binding domain"/>
    <property type="match status" value="2"/>
</dbReference>
<dbReference type="EMBL" id="HBIS01005118">
    <property type="protein sequence ID" value="CAE0610780.1"/>
    <property type="molecule type" value="Transcribed_RNA"/>
</dbReference>
<keyword evidence="1 5" id="KW-0479">Metal-binding</keyword>
<dbReference type="GO" id="GO:0009408">
    <property type="term" value="P:response to heat"/>
    <property type="evidence" value="ECO:0007669"/>
    <property type="project" value="InterPro"/>
</dbReference>
<dbReference type="InterPro" id="IPR001305">
    <property type="entry name" value="HSP_DnaJ_Cys-rich_dom"/>
</dbReference>
<evidence type="ECO:0008006" key="10">
    <source>
        <dbReference type="Google" id="ProtNLM"/>
    </source>
</evidence>
<accession>A0A7S3UD25</accession>
<dbReference type="InterPro" id="IPR018253">
    <property type="entry name" value="DnaJ_domain_CS"/>
</dbReference>
<evidence type="ECO:0000259" key="7">
    <source>
        <dbReference type="PROSITE" id="PS50076"/>
    </source>
</evidence>
<dbReference type="InterPro" id="IPR044713">
    <property type="entry name" value="DNJA1/2-like"/>
</dbReference>
<dbReference type="InterPro" id="IPR008971">
    <property type="entry name" value="HSP40/DnaJ_pept-bd"/>
</dbReference>
<dbReference type="PROSITE" id="PS00636">
    <property type="entry name" value="DNAJ_1"/>
    <property type="match status" value="1"/>
</dbReference>
<dbReference type="AlphaFoldDB" id="A0A7S3UD25"/>
<dbReference type="CDD" id="cd10719">
    <property type="entry name" value="DnaJ_zf"/>
    <property type="match status" value="1"/>
</dbReference>
<name>A0A7S3UD25_9CHLO</name>
<evidence type="ECO:0000259" key="8">
    <source>
        <dbReference type="PROSITE" id="PS51188"/>
    </source>
</evidence>
<dbReference type="HAMAP" id="MF_01152">
    <property type="entry name" value="DnaJ"/>
    <property type="match status" value="1"/>
</dbReference>
<dbReference type="InterPro" id="IPR012724">
    <property type="entry name" value="DnaJ"/>
</dbReference>
<dbReference type="CDD" id="cd10747">
    <property type="entry name" value="DnaJ_C"/>
    <property type="match status" value="1"/>
</dbReference>
<dbReference type="GO" id="GO:0051082">
    <property type="term" value="F:unfolded protein binding"/>
    <property type="evidence" value="ECO:0007669"/>
    <property type="project" value="InterPro"/>
</dbReference>
<dbReference type="FunFam" id="2.60.260.20:FF:000003">
    <property type="entry name" value="DnaJ subfamily A member 2"/>
    <property type="match status" value="1"/>
</dbReference>